<protein>
    <submittedName>
        <fullName evidence="2">DUF805 domain-containing protein</fullName>
    </submittedName>
</protein>
<keyword evidence="1" id="KW-1133">Transmembrane helix</keyword>
<dbReference type="RefSeq" id="WP_189572180.1">
    <property type="nucleotide sequence ID" value="NZ_BMXU01000001.1"/>
</dbReference>
<dbReference type="InterPro" id="IPR008523">
    <property type="entry name" value="DUF805"/>
</dbReference>
<feature type="transmembrane region" description="Helical" evidence="1">
    <location>
        <begin position="21"/>
        <end position="37"/>
    </location>
</feature>
<sequence length="160" mass="17998">MSPKDLLEFWFSPKGRIDRRQLALGMLLPLFGVMILIDLSNSAVFTALAWAVIAWPLFIATPWKRLHDQGRTGKWNLVFLFAYLIGFVFLLGEYAAAEGGWAKLFDGQDPVTTDDDLTANGLGGFSTILIFLPIHLFWLYLIPSQRGDNRYGPPPRAPRS</sequence>
<evidence type="ECO:0000313" key="2">
    <source>
        <dbReference type="EMBL" id="MFC3301345.1"/>
    </source>
</evidence>
<organism evidence="2 3">
    <name type="scientific">Parvularcula lutaonensis</name>
    <dbReference type="NCBI Taxonomy" id="491923"/>
    <lineage>
        <taxon>Bacteria</taxon>
        <taxon>Pseudomonadati</taxon>
        <taxon>Pseudomonadota</taxon>
        <taxon>Alphaproteobacteria</taxon>
        <taxon>Parvularculales</taxon>
        <taxon>Parvularculaceae</taxon>
        <taxon>Parvularcula</taxon>
    </lineage>
</organism>
<evidence type="ECO:0000256" key="1">
    <source>
        <dbReference type="SAM" id="Phobius"/>
    </source>
</evidence>
<keyword evidence="1" id="KW-0812">Transmembrane</keyword>
<feature type="transmembrane region" description="Helical" evidence="1">
    <location>
        <begin position="75"/>
        <end position="97"/>
    </location>
</feature>
<feature type="transmembrane region" description="Helical" evidence="1">
    <location>
        <begin position="117"/>
        <end position="141"/>
    </location>
</feature>
<keyword evidence="3" id="KW-1185">Reference proteome</keyword>
<reference evidence="3" key="1">
    <citation type="journal article" date="2019" name="Int. J. Syst. Evol. Microbiol.">
        <title>The Global Catalogue of Microorganisms (GCM) 10K type strain sequencing project: providing services to taxonomists for standard genome sequencing and annotation.</title>
        <authorList>
            <consortium name="The Broad Institute Genomics Platform"/>
            <consortium name="The Broad Institute Genome Sequencing Center for Infectious Disease"/>
            <person name="Wu L."/>
            <person name="Ma J."/>
        </authorList>
    </citation>
    <scope>NUCLEOTIDE SEQUENCE [LARGE SCALE GENOMIC DNA]</scope>
    <source>
        <strain evidence="3">KCTC 22245</strain>
    </source>
</reference>
<proteinExistence type="predicted"/>
<dbReference type="EMBL" id="JBHRVA010000002">
    <property type="protein sequence ID" value="MFC3301345.1"/>
    <property type="molecule type" value="Genomic_DNA"/>
</dbReference>
<dbReference type="Pfam" id="PF05656">
    <property type="entry name" value="DUF805"/>
    <property type="match status" value="1"/>
</dbReference>
<keyword evidence="1" id="KW-0472">Membrane</keyword>
<accession>A0ABV7M7F2</accession>
<feature type="transmembrane region" description="Helical" evidence="1">
    <location>
        <begin position="43"/>
        <end position="63"/>
    </location>
</feature>
<name>A0ABV7M7F2_9PROT</name>
<comment type="caution">
    <text evidence="2">The sequence shown here is derived from an EMBL/GenBank/DDBJ whole genome shotgun (WGS) entry which is preliminary data.</text>
</comment>
<evidence type="ECO:0000313" key="3">
    <source>
        <dbReference type="Proteomes" id="UP001595607"/>
    </source>
</evidence>
<dbReference type="Proteomes" id="UP001595607">
    <property type="component" value="Unassembled WGS sequence"/>
</dbReference>
<gene>
    <name evidence="2" type="ORF">ACFONP_01195</name>
</gene>